<dbReference type="PROSITE" id="PS51257">
    <property type="entry name" value="PROKAR_LIPOPROTEIN"/>
    <property type="match status" value="1"/>
</dbReference>
<dbReference type="AlphaFoldDB" id="A0A6N3F549"/>
<dbReference type="RefSeq" id="WP_288608666.1">
    <property type="nucleotide sequence ID" value="NZ_CACRUT010000016.1"/>
</dbReference>
<evidence type="ECO:0000256" key="1">
    <source>
        <dbReference type="SAM" id="SignalP"/>
    </source>
</evidence>
<dbReference type="EMBL" id="CACRUT010000016">
    <property type="protein sequence ID" value="VYU47267.1"/>
    <property type="molecule type" value="Genomic_DNA"/>
</dbReference>
<feature type="chain" id="PRO_5026689238" description="Substrate import-associated zinc metallohydrolase lipoprotein" evidence="1">
    <location>
        <begin position="20"/>
        <end position="284"/>
    </location>
</feature>
<dbReference type="SUPFAM" id="SSF55486">
    <property type="entry name" value="Metalloproteases ('zincins'), catalytic domain"/>
    <property type="match status" value="1"/>
</dbReference>
<organism evidence="2">
    <name type="scientific">Paraprevotella clara</name>
    <dbReference type="NCBI Taxonomy" id="454154"/>
    <lineage>
        <taxon>Bacteria</taxon>
        <taxon>Pseudomonadati</taxon>
        <taxon>Bacteroidota</taxon>
        <taxon>Bacteroidia</taxon>
        <taxon>Bacteroidales</taxon>
        <taxon>Prevotellaceae</taxon>
        <taxon>Paraprevotella</taxon>
    </lineage>
</organism>
<feature type="signal peptide" evidence="1">
    <location>
        <begin position="1"/>
        <end position="19"/>
    </location>
</feature>
<name>A0A6N3F549_9BACT</name>
<dbReference type="NCBIfam" id="TIGR04549">
    <property type="entry name" value="LP_HExxH_w_tonB"/>
    <property type="match status" value="1"/>
</dbReference>
<keyword evidence="1" id="KW-0732">Signal</keyword>
<sequence length="284" mass="32236">MKKIIIFAALCLSFLTACDKEDLGGSNIHVPEFDYNALSETDKYIYDHYTVPYNVEVVYRWNQGDVSSDDMRKNLVPPRESQVEPFLEMIEKVWVDTYTAEVGQQTLRSYIPKQILLVGSASYNDDGSTTEGTAEGGRQIVLYSVNDFNFTLEQIQSYAHVMHHEFAHILHQNVEYDAEFEKITPSYSSSWMQMNDETARTKGFITAYASSSADEDFAEMVSIMLTNSPEDWDNMIESAGNTTAVEALRKKEAIVVAYMKNNWGVDMKDFQKEVVAAIEAAVRN</sequence>
<reference evidence="2" key="1">
    <citation type="submission" date="2019-11" db="EMBL/GenBank/DDBJ databases">
        <authorList>
            <person name="Feng L."/>
        </authorList>
    </citation>
    <scope>NUCLEOTIDE SEQUENCE</scope>
    <source>
        <strain evidence="2">PclaraLFYP37</strain>
    </source>
</reference>
<dbReference type="Pfam" id="PF15890">
    <property type="entry name" value="Peptidase_Mx1"/>
    <property type="match status" value="1"/>
</dbReference>
<accession>A0A6N3F549</accession>
<evidence type="ECO:0008006" key="3">
    <source>
        <dbReference type="Google" id="ProtNLM"/>
    </source>
</evidence>
<dbReference type="InterPro" id="IPR030890">
    <property type="entry name" value="LP_HExxH_w_TonB"/>
</dbReference>
<dbReference type="Gene3D" id="3.40.390.70">
    <property type="match status" value="1"/>
</dbReference>
<protein>
    <recommendedName>
        <fullName evidence="3">Substrate import-associated zinc metallohydrolase lipoprotein</fullName>
    </recommendedName>
</protein>
<evidence type="ECO:0000313" key="2">
    <source>
        <dbReference type="EMBL" id="VYU47267.1"/>
    </source>
</evidence>
<proteinExistence type="predicted"/>
<gene>
    <name evidence="2" type="ORF">PCLFYP37_03031</name>
</gene>